<dbReference type="InterPro" id="IPR055342">
    <property type="entry name" value="MreC_beta-barrel_core"/>
</dbReference>
<evidence type="ECO:0000256" key="2">
    <source>
        <dbReference type="ARBA" id="ARBA00013855"/>
    </source>
</evidence>
<feature type="coiled-coil region" evidence="5">
    <location>
        <begin position="60"/>
        <end position="87"/>
    </location>
</feature>
<accession>A0A1W6MG56</accession>
<dbReference type="InterPro" id="IPR042175">
    <property type="entry name" value="Cell/Rod_MreC_2"/>
</dbReference>
<dbReference type="STRING" id="331648.BST97_00425"/>
<reference evidence="7 8" key="1">
    <citation type="submission" date="2016-11" db="EMBL/GenBank/DDBJ databases">
        <title>Trade-off between light-utilization and light-protection in marine flavobacteria.</title>
        <authorList>
            <person name="Kumagai Y."/>
        </authorList>
    </citation>
    <scope>NUCLEOTIDE SEQUENCE [LARGE SCALE GENOMIC DNA]</scope>
    <source>
        <strain evidence="7 8">JCM 13191</strain>
    </source>
</reference>
<dbReference type="NCBIfam" id="NF010532">
    <property type="entry name" value="PRK13922.9-3"/>
    <property type="match status" value="1"/>
</dbReference>
<evidence type="ECO:0000256" key="3">
    <source>
        <dbReference type="ARBA" id="ARBA00022960"/>
    </source>
</evidence>
<organism evidence="7 8">
    <name type="scientific">Nonlabens spongiae</name>
    <dbReference type="NCBI Taxonomy" id="331648"/>
    <lineage>
        <taxon>Bacteria</taxon>
        <taxon>Pseudomonadati</taxon>
        <taxon>Bacteroidota</taxon>
        <taxon>Flavobacteriia</taxon>
        <taxon>Flavobacteriales</taxon>
        <taxon>Flavobacteriaceae</taxon>
        <taxon>Nonlabens</taxon>
    </lineage>
</organism>
<dbReference type="Gene3D" id="2.40.10.340">
    <property type="entry name" value="Rod shape-determining protein MreC, domain 1"/>
    <property type="match status" value="1"/>
</dbReference>
<dbReference type="GO" id="GO:0005886">
    <property type="term" value="C:plasma membrane"/>
    <property type="evidence" value="ECO:0007669"/>
    <property type="project" value="TreeGrafter"/>
</dbReference>
<dbReference type="PANTHER" id="PTHR34138">
    <property type="entry name" value="CELL SHAPE-DETERMINING PROTEIN MREC"/>
    <property type="match status" value="1"/>
</dbReference>
<evidence type="ECO:0000259" key="6">
    <source>
        <dbReference type="Pfam" id="PF04085"/>
    </source>
</evidence>
<feature type="domain" description="Rod shape-determining protein MreC beta-barrel core" evidence="6">
    <location>
        <begin position="109"/>
        <end position="256"/>
    </location>
</feature>
<dbReference type="InterPro" id="IPR007221">
    <property type="entry name" value="MreC"/>
</dbReference>
<evidence type="ECO:0000256" key="4">
    <source>
        <dbReference type="ARBA" id="ARBA00032089"/>
    </source>
</evidence>
<keyword evidence="3" id="KW-0133">Cell shape</keyword>
<dbReference type="Pfam" id="PF04085">
    <property type="entry name" value="MreC"/>
    <property type="match status" value="1"/>
</dbReference>
<dbReference type="GO" id="GO:0008360">
    <property type="term" value="P:regulation of cell shape"/>
    <property type="evidence" value="ECO:0007669"/>
    <property type="project" value="UniProtKB-KW"/>
</dbReference>
<evidence type="ECO:0000313" key="7">
    <source>
        <dbReference type="EMBL" id="ARN76591.1"/>
    </source>
</evidence>
<protein>
    <recommendedName>
        <fullName evidence="2">Cell shape-determining protein MreC</fullName>
    </recommendedName>
    <alternativeName>
        <fullName evidence="4">Cell shape protein MreC</fullName>
    </alternativeName>
</protein>
<dbReference type="PANTHER" id="PTHR34138:SF1">
    <property type="entry name" value="CELL SHAPE-DETERMINING PROTEIN MREC"/>
    <property type="match status" value="1"/>
</dbReference>
<comment type="similarity">
    <text evidence="1">Belongs to the MreC family.</text>
</comment>
<evidence type="ECO:0000256" key="1">
    <source>
        <dbReference type="ARBA" id="ARBA00009369"/>
    </source>
</evidence>
<name>A0A1W6MG56_9FLAO</name>
<dbReference type="Gene3D" id="2.40.10.350">
    <property type="entry name" value="Rod shape-determining protein MreC, domain 2"/>
    <property type="match status" value="1"/>
</dbReference>
<dbReference type="Proteomes" id="UP000193431">
    <property type="component" value="Chromosome"/>
</dbReference>
<dbReference type="OrthoDB" id="9811827at2"/>
<dbReference type="InterPro" id="IPR042177">
    <property type="entry name" value="Cell/Rod_1"/>
</dbReference>
<evidence type="ECO:0000256" key="5">
    <source>
        <dbReference type="SAM" id="Coils"/>
    </source>
</evidence>
<keyword evidence="8" id="KW-1185">Reference proteome</keyword>
<dbReference type="EMBL" id="CP019344">
    <property type="protein sequence ID" value="ARN76591.1"/>
    <property type="molecule type" value="Genomic_DNA"/>
</dbReference>
<keyword evidence="5" id="KW-0175">Coiled coil</keyword>
<gene>
    <name evidence="7" type="ORF">BST97_00425</name>
</gene>
<dbReference type="AlphaFoldDB" id="A0A1W6MG56"/>
<dbReference type="RefSeq" id="WP_085765392.1">
    <property type="nucleotide sequence ID" value="NZ_CP019344.1"/>
</dbReference>
<evidence type="ECO:0000313" key="8">
    <source>
        <dbReference type="Proteomes" id="UP000193431"/>
    </source>
</evidence>
<proteinExistence type="inferred from homology"/>
<sequence length="274" mass="30473">MQQIVNFLIKHRNLLLFLVLFGISLFFTIQSHDYHRNAFISSSNSISGGILSTRDDITSYFDLKSENQRLQEENALLRMRLSKAADTLLGQPVDTLISDAPYTIIPARVVKNSFSKRDNYLTLDVGTDQKIEEDQGVYNSNGVVGVIDETGNRFSRVVSILNTQLSISASIKNTSTIGSLKWDGEDPYYVNLEDVPRLAQVKNGDSVVTGNLSTIFPPGILIGTIESAELLGNSGRYNIRVRLSNDMTDLGHAYVVRKRDRDAIQVIDTLGLNE</sequence>